<dbReference type="Pfam" id="PF00561">
    <property type="entry name" value="Abhydrolase_1"/>
    <property type="match status" value="1"/>
</dbReference>
<dbReference type="PRINTS" id="PR00111">
    <property type="entry name" value="ABHYDROLASE"/>
</dbReference>
<protein>
    <submittedName>
        <fullName evidence="2">Alpha/beta fold hydrolase</fullName>
    </submittedName>
</protein>
<dbReference type="EMBL" id="CP060139">
    <property type="protein sequence ID" value="QNR25159.1"/>
    <property type="molecule type" value="Genomic_DNA"/>
</dbReference>
<dbReference type="RefSeq" id="WP_210759685.1">
    <property type="nucleotide sequence ID" value="NZ_CP060139.1"/>
</dbReference>
<dbReference type="PANTHER" id="PTHR43798">
    <property type="entry name" value="MONOACYLGLYCEROL LIPASE"/>
    <property type="match status" value="1"/>
</dbReference>
<dbReference type="GO" id="GO:0016020">
    <property type="term" value="C:membrane"/>
    <property type="evidence" value="ECO:0007669"/>
    <property type="project" value="TreeGrafter"/>
</dbReference>
<dbReference type="InterPro" id="IPR000073">
    <property type="entry name" value="AB_hydrolase_1"/>
</dbReference>
<sequence length="303" mass="34950">MKQVFNILILIGMHTNAFSQSWVDSTLYPFENKFLRLEAGTMHYVDEGSGEIILFVHGTPTWSFLYRDFIQELSQDYRCIAIDHLGFGLSEKPDSVPGTPEWHAQNLSEFIQKLDLQNITLVVHDFGGPIGLAAGIANSERIKKVVLFNTWLWATAHKEEAQKIDKTINSGLGKFLYLNLNFSPKVLLKKGFADKSNLSKDVHQHYIKPFPNKTSRIPLLNLAKALVGSSEWYQKQWEQFDSLANKEFLILWGRKDEFITLENLQKWQERLPKTKTVELDCGHFVQEEKTNEAIKEIQSFMKE</sequence>
<dbReference type="AlphaFoldDB" id="A0A7H0VHG1"/>
<accession>A0A7H0VHG1</accession>
<evidence type="ECO:0000259" key="1">
    <source>
        <dbReference type="Pfam" id="PF00561"/>
    </source>
</evidence>
<feature type="domain" description="AB hydrolase-1" evidence="1">
    <location>
        <begin position="52"/>
        <end position="289"/>
    </location>
</feature>
<dbReference type="InterPro" id="IPR050266">
    <property type="entry name" value="AB_hydrolase_sf"/>
</dbReference>
<dbReference type="KEGG" id="chyd:H4K34_04790"/>
<dbReference type="Gene3D" id="3.40.50.1820">
    <property type="entry name" value="alpha/beta hydrolase"/>
    <property type="match status" value="1"/>
</dbReference>
<keyword evidence="3" id="KW-1185">Reference proteome</keyword>
<evidence type="ECO:0000313" key="2">
    <source>
        <dbReference type="EMBL" id="QNR25159.1"/>
    </source>
</evidence>
<evidence type="ECO:0000313" key="3">
    <source>
        <dbReference type="Proteomes" id="UP000516305"/>
    </source>
</evidence>
<dbReference type="PANTHER" id="PTHR43798:SF24">
    <property type="entry name" value="CIS-3-ALKYL-4-ALKYLOXETAN-2-ONE DECARBOXYLASE"/>
    <property type="match status" value="1"/>
</dbReference>
<proteinExistence type="predicted"/>
<gene>
    <name evidence="2" type="ORF">H4K34_04790</name>
</gene>
<dbReference type="GO" id="GO:0016787">
    <property type="term" value="F:hydrolase activity"/>
    <property type="evidence" value="ECO:0007669"/>
    <property type="project" value="UniProtKB-KW"/>
</dbReference>
<dbReference type="InterPro" id="IPR029058">
    <property type="entry name" value="AB_hydrolase_fold"/>
</dbReference>
<dbReference type="Proteomes" id="UP000516305">
    <property type="component" value="Chromosome"/>
</dbReference>
<organism evidence="2 3">
    <name type="scientific">Croceimicrobium hydrocarbonivorans</name>
    <dbReference type="NCBI Taxonomy" id="2761580"/>
    <lineage>
        <taxon>Bacteria</taxon>
        <taxon>Pseudomonadati</taxon>
        <taxon>Bacteroidota</taxon>
        <taxon>Flavobacteriia</taxon>
        <taxon>Flavobacteriales</taxon>
        <taxon>Owenweeksiaceae</taxon>
        <taxon>Croceimicrobium</taxon>
    </lineage>
</organism>
<keyword evidence="2" id="KW-0378">Hydrolase</keyword>
<dbReference type="SUPFAM" id="SSF53474">
    <property type="entry name" value="alpha/beta-Hydrolases"/>
    <property type="match status" value="1"/>
</dbReference>
<name>A0A7H0VHG1_9FLAO</name>
<reference evidence="2 3" key="1">
    <citation type="submission" date="2020-08" db="EMBL/GenBank/DDBJ databases">
        <title>Croceimicrobium hydrocarbonivorans gen. nov., sp. nov., a novel marine bacterium isolated from a bacterial consortium that degrades polyethylene terephthalate.</title>
        <authorList>
            <person name="Liu R."/>
        </authorList>
    </citation>
    <scope>NUCLEOTIDE SEQUENCE [LARGE SCALE GENOMIC DNA]</scope>
    <source>
        <strain evidence="2 3">A20-9</strain>
    </source>
</reference>